<evidence type="ECO:0000259" key="8">
    <source>
        <dbReference type="Pfam" id="PF17681"/>
    </source>
</evidence>
<name>A0A0L7RD44_9HYME</name>
<dbReference type="GO" id="GO:0031122">
    <property type="term" value="P:cytoplasmic microtubule organization"/>
    <property type="evidence" value="ECO:0007669"/>
    <property type="project" value="TreeGrafter"/>
</dbReference>
<dbReference type="InterPro" id="IPR042241">
    <property type="entry name" value="GCP_C_sf"/>
</dbReference>
<evidence type="ECO:0000256" key="6">
    <source>
        <dbReference type="SAM" id="MobiDB-lite"/>
    </source>
</evidence>
<dbReference type="GO" id="GO:0000278">
    <property type="term" value="P:mitotic cell cycle"/>
    <property type="evidence" value="ECO:0007669"/>
    <property type="project" value="TreeGrafter"/>
</dbReference>
<dbReference type="GO" id="GO:0005874">
    <property type="term" value="C:microtubule"/>
    <property type="evidence" value="ECO:0007669"/>
    <property type="project" value="UniProtKB-KW"/>
</dbReference>
<dbReference type="GO" id="GO:0000922">
    <property type="term" value="C:spindle pole"/>
    <property type="evidence" value="ECO:0007669"/>
    <property type="project" value="InterPro"/>
</dbReference>
<dbReference type="GO" id="GO:0043015">
    <property type="term" value="F:gamma-tubulin binding"/>
    <property type="evidence" value="ECO:0007669"/>
    <property type="project" value="InterPro"/>
</dbReference>
<organism evidence="9 10">
    <name type="scientific">Habropoda laboriosa</name>
    <dbReference type="NCBI Taxonomy" id="597456"/>
    <lineage>
        <taxon>Eukaryota</taxon>
        <taxon>Metazoa</taxon>
        <taxon>Ecdysozoa</taxon>
        <taxon>Arthropoda</taxon>
        <taxon>Hexapoda</taxon>
        <taxon>Insecta</taxon>
        <taxon>Pterygota</taxon>
        <taxon>Neoptera</taxon>
        <taxon>Endopterygota</taxon>
        <taxon>Hymenoptera</taxon>
        <taxon>Apocrita</taxon>
        <taxon>Aculeata</taxon>
        <taxon>Apoidea</taxon>
        <taxon>Anthophila</taxon>
        <taxon>Apidae</taxon>
        <taxon>Habropoda</taxon>
    </lineage>
</organism>
<comment type="subcellular location">
    <subcellularLocation>
        <location evidence="1">Cytoplasm</location>
        <location evidence="1">Cytoskeleton</location>
    </subcellularLocation>
</comment>
<dbReference type="EMBL" id="KQ414615">
    <property type="protein sequence ID" value="KOC68778.1"/>
    <property type="molecule type" value="Genomic_DNA"/>
</dbReference>
<dbReference type="GO" id="GO:0000930">
    <property type="term" value="C:gamma-tubulin complex"/>
    <property type="evidence" value="ECO:0007669"/>
    <property type="project" value="TreeGrafter"/>
</dbReference>
<feature type="compositionally biased region" description="Basic and acidic residues" evidence="6">
    <location>
        <begin position="1"/>
        <end position="13"/>
    </location>
</feature>
<protein>
    <submittedName>
        <fullName evidence="9">Gamma-tubulin complex component 6</fullName>
    </submittedName>
</protein>
<proteinExistence type="inferred from homology"/>
<dbReference type="InterPro" id="IPR040457">
    <property type="entry name" value="GCP_C"/>
</dbReference>
<sequence length="1454" mass="166811">MNVKEYVRANDHYYDDEDDDDNADVDDDGGDDGSEDNNNDDDDVYGLVTELGKHILQTYRSSRQSIQFTYDHDNRIIKRLRTKAFEILLKKDYTKFREIDPLLEIQKHAFVLKVGLRRLYDATILESLLQKLEESSCAEIPVLSVLQLLVQLKSFSVNSEPITNIFYYGKINPAIPEITHNANRIPPFQIYPIECFISSDKFEATLETQRFQITSATPTNIINEFNFLHHSIKSKAIIGIESIDMAIPCDFMSNHAFDNTSSHTLFCTNQRFTTNSEFNLCILENSTAGSRSEYIYNIPSERGVVTDCLYLPLTQTNTGESESVIGSWKYFDPSIIDESNNAMDIWNCVAAWNQIDNTNTPSTLDYQTWESFGEIEPTKESMFITDTSIAAIHLEKIKQMNNLPLLSEKIMNTVLLLEEVPVKEFINDVKSMLLGVESDSFEYRNVTGFTLRKNISVYGVCSESLENICQEAIHWGNCFRFLSHLVILKPRSSKLSQEGLIFKAMCTNIKELLLYYQAVLLRIFTRENQSERLLRIFQEVRSVAILITKVAKVCQPYKENQYMHREGSSILARIYNEAIKVTDPKVALVFYSLLKSCCEVYFRFLQKWIFEGISDDIYGEFIIKTRPQYLRTRSHKFWTKSFSIYSDAVPGFLSDLAESILQCGKTVRLLRTCDSKNPVCNVCVTEQPEIKVCLSVIALHEQSSRCREYEKKGTSALGSVLSLSTAILNQKRLKKEMSEVVVRTEQEQQGDAFKIIAQTKRNILESPQEQIPICNLQQKQKKETELSNDIKKESRYAERTNIWNYYENLANNINKRCIRSEWRVKRMKLYDKRIVTLNATNQSSKDQLQTTEEANSVMITADSLVETPVSFEDENKNYAETSNNNEKQHLHNFGELSETINGKTFTSEFSPNKELTVKDEIFKDLTVHRTDRSTTIERPSFLNVIKIDNTTTESQIGGVCMRSLGYNMTPNNNELEVQQIEFTPITNEIAAKAVRYTESTVSLNQGNDDLETPMSCTTDNFTTSSVQSPVSQTYHLEDSSSMGTTSTVIVPSYSPTITKSSVVIKEDSTFSDLFELARDDTSSSMPPTGIATPLSITDVEIIDHISLQAYLEKSIRIPLDVQSRLVNNAVIKYFLKENNLLSHLHSLRSYFFLLNGEFAKSLTDSLYARLYEISIPIELFNSATLTNLLERALVHSFSNVYVNSELLSLSATDIPSQLHISDPAALDCLSLNYKISWPLNIILDETVMQQYGKVFKFLITSGRVSWVLQEDFNIMKRERKAMISEQYHKLQLYRHSMTQFMNALHNYLTCSVLHASWAEFEKDLENSSTVDQIYSSHVNYVKRILSRCMLNSRGEKVRVCLNNIFKVILKFHSRIRSQNWVKKSTRYIHPNFKKLEQMYRAFCELRAYMAHVAFKLATSGYQPHLTHFLNALNINQTYDVTVKTCRGSTDPPEL</sequence>
<evidence type="ECO:0000256" key="4">
    <source>
        <dbReference type="ARBA" id="ARBA00022701"/>
    </source>
</evidence>
<evidence type="ECO:0000256" key="3">
    <source>
        <dbReference type="ARBA" id="ARBA00022490"/>
    </source>
</evidence>
<evidence type="ECO:0000256" key="5">
    <source>
        <dbReference type="ARBA" id="ARBA00023212"/>
    </source>
</evidence>
<dbReference type="InterPro" id="IPR041470">
    <property type="entry name" value="GCP_N"/>
</dbReference>
<keyword evidence="10" id="KW-1185">Reference proteome</keyword>
<dbReference type="Pfam" id="PF04130">
    <property type="entry name" value="GCP_C_terminal"/>
    <property type="match status" value="1"/>
</dbReference>
<dbReference type="Gene3D" id="1.20.120.1900">
    <property type="entry name" value="Gamma-tubulin complex, C-terminal domain"/>
    <property type="match status" value="1"/>
</dbReference>
<evidence type="ECO:0000256" key="2">
    <source>
        <dbReference type="ARBA" id="ARBA00010337"/>
    </source>
</evidence>
<dbReference type="PANTHER" id="PTHR19302">
    <property type="entry name" value="GAMMA TUBULIN COMPLEX PROTEIN"/>
    <property type="match status" value="1"/>
</dbReference>
<dbReference type="InterPro" id="IPR007259">
    <property type="entry name" value="GCP"/>
</dbReference>
<evidence type="ECO:0000259" key="7">
    <source>
        <dbReference type="Pfam" id="PF04130"/>
    </source>
</evidence>
<feature type="domain" description="Gamma tubulin complex component protein N-terminal" evidence="8">
    <location>
        <begin position="427"/>
        <end position="683"/>
    </location>
</feature>
<dbReference type="GO" id="GO:0051225">
    <property type="term" value="P:spindle assembly"/>
    <property type="evidence" value="ECO:0007669"/>
    <property type="project" value="TreeGrafter"/>
</dbReference>
<evidence type="ECO:0000313" key="9">
    <source>
        <dbReference type="EMBL" id="KOC68778.1"/>
    </source>
</evidence>
<dbReference type="GO" id="GO:0007020">
    <property type="term" value="P:microtubule nucleation"/>
    <property type="evidence" value="ECO:0007669"/>
    <property type="project" value="InterPro"/>
</dbReference>
<feature type="compositionally biased region" description="Acidic residues" evidence="6">
    <location>
        <begin position="14"/>
        <end position="43"/>
    </location>
</feature>
<keyword evidence="5" id="KW-0206">Cytoskeleton</keyword>
<dbReference type="OrthoDB" id="775571at2759"/>
<feature type="domain" description="Gamma tubulin complex component C-terminal" evidence="7">
    <location>
        <begin position="1140"/>
        <end position="1438"/>
    </location>
</feature>
<dbReference type="GO" id="GO:0051011">
    <property type="term" value="F:microtubule minus-end binding"/>
    <property type="evidence" value="ECO:0007669"/>
    <property type="project" value="TreeGrafter"/>
</dbReference>
<dbReference type="PANTHER" id="PTHR19302:SF70">
    <property type="entry name" value="GAMMA-TUBULIN COMPLEX COMPONENT 6"/>
    <property type="match status" value="1"/>
</dbReference>
<comment type="similarity">
    <text evidence="2">Belongs to the TUBGCP family.</text>
</comment>
<dbReference type="GO" id="GO:0051321">
    <property type="term" value="P:meiotic cell cycle"/>
    <property type="evidence" value="ECO:0007669"/>
    <property type="project" value="TreeGrafter"/>
</dbReference>
<keyword evidence="3" id="KW-0963">Cytoplasm</keyword>
<gene>
    <name evidence="9" type="ORF">WH47_06570</name>
</gene>
<dbReference type="Proteomes" id="UP000053825">
    <property type="component" value="Unassembled WGS sequence"/>
</dbReference>
<evidence type="ECO:0000256" key="1">
    <source>
        <dbReference type="ARBA" id="ARBA00004245"/>
    </source>
</evidence>
<evidence type="ECO:0000313" key="10">
    <source>
        <dbReference type="Proteomes" id="UP000053825"/>
    </source>
</evidence>
<reference evidence="9 10" key="1">
    <citation type="submission" date="2015-07" db="EMBL/GenBank/DDBJ databases">
        <title>The genome of Habropoda laboriosa.</title>
        <authorList>
            <person name="Pan H."/>
            <person name="Kapheim K."/>
        </authorList>
    </citation>
    <scope>NUCLEOTIDE SEQUENCE [LARGE SCALE GENOMIC DNA]</scope>
    <source>
        <strain evidence="9">0110345459</strain>
    </source>
</reference>
<dbReference type="Pfam" id="PF17681">
    <property type="entry name" value="GCP_N_terminal"/>
    <property type="match status" value="1"/>
</dbReference>
<dbReference type="STRING" id="597456.A0A0L7RD44"/>
<keyword evidence="4" id="KW-0493">Microtubule</keyword>
<accession>A0A0L7RD44</accession>
<feature type="region of interest" description="Disordered" evidence="6">
    <location>
        <begin position="1"/>
        <end position="43"/>
    </location>
</feature>